<proteinExistence type="predicted"/>
<dbReference type="WBParaSite" id="ALUE_0000018101-mRNA-1">
    <property type="protein sequence ID" value="ALUE_0000018101-mRNA-1"/>
    <property type="gene ID" value="ALUE_0000018101"/>
</dbReference>
<sequence>MACQGQIGSKLSAVCAAGARMRRGLAAQRREQPLAWMRPLFVLEFIHQFLSEDCQGADGTRTFGDDLSAGQWKERRGTGVSHVSCVPVFDGMINKHAMRRILEKDQLVPNDRLTEKFDIPTGDFSRLVL</sequence>
<evidence type="ECO:0000313" key="1">
    <source>
        <dbReference type="Proteomes" id="UP000036681"/>
    </source>
</evidence>
<keyword evidence="1" id="KW-1185">Reference proteome</keyword>
<dbReference type="AlphaFoldDB" id="A0A0M3HF86"/>
<evidence type="ECO:0000313" key="2">
    <source>
        <dbReference type="WBParaSite" id="ALUE_0000018101-mRNA-1"/>
    </source>
</evidence>
<name>A0A0M3HF86_ASCLU</name>
<protein>
    <submittedName>
        <fullName evidence="2">40S ribosomal protein S15</fullName>
    </submittedName>
</protein>
<reference evidence="2" key="1">
    <citation type="submission" date="2017-02" db="UniProtKB">
        <authorList>
            <consortium name="WormBaseParasite"/>
        </authorList>
    </citation>
    <scope>IDENTIFICATION</scope>
</reference>
<accession>A0A0M3HF86</accession>
<organism evidence="1 2">
    <name type="scientific">Ascaris lumbricoides</name>
    <name type="common">Giant roundworm</name>
    <dbReference type="NCBI Taxonomy" id="6252"/>
    <lineage>
        <taxon>Eukaryota</taxon>
        <taxon>Metazoa</taxon>
        <taxon>Ecdysozoa</taxon>
        <taxon>Nematoda</taxon>
        <taxon>Chromadorea</taxon>
        <taxon>Rhabditida</taxon>
        <taxon>Spirurina</taxon>
        <taxon>Ascaridomorpha</taxon>
        <taxon>Ascaridoidea</taxon>
        <taxon>Ascarididae</taxon>
        <taxon>Ascaris</taxon>
    </lineage>
</organism>
<dbReference type="Proteomes" id="UP000036681">
    <property type="component" value="Unplaced"/>
</dbReference>